<dbReference type="KEGG" id="rsb:RS694_00595"/>
<dbReference type="AlphaFoldDB" id="A0A1P8K5B5"/>
<sequence>MTAFVLSAMEVLTANEAVRFGIFGVVGASKVFPPHGFLNEFFAAGNDPCDQDNLMGAWRPFSVSHQEYLEIKDWWVAAHPGVVEDDLGAANWDDWVQEVLNP</sequence>
<organism evidence="1 2">
    <name type="scientific">Rhodoferax saidenbachensis</name>
    <dbReference type="NCBI Taxonomy" id="1484693"/>
    <lineage>
        <taxon>Bacteria</taxon>
        <taxon>Pseudomonadati</taxon>
        <taxon>Pseudomonadota</taxon>
        <taxon>Betaproteobacteria</taxon>
        <taxon>Burkholderiales</taxon>
        <taxon>Comamonadaceae</taxon>
        <taxon>Rhodoferax</taxon>
    </lineage>
</organism>
<name>A0A1P8K5B5_9BURK</name>
<accession>A0A1P8K5B5</accession>
<reference evidence="1 2" key="1">
    <citation type="submission" date="2017-01" db="EMBL/GenBank/DDBJ databases">
        <authorList>
            <person name="Mah S.A."/>
            <person name="Swanson W.J."/>
            <person name="Moy G.W."/>
            <person name="Vacquier V.D."/>
        </authorList>
    </citation>
    <scope>NUCLEOTIDE SEQUENCE [LARGE SCALE GENOMIC DNA]</scope>
    <source>
        <strain evidence="1 2">DSM 22694</strain>
    </source>
</reference>
<evidence type="ECO:0000313" key="2">
    <source>
        <dbReference type="Proteomes" id="UP000186110"/>
    </source>
</evidence>
<proteinExistence type="predicted"/>
<dbReference type="EMBL" id="CP019239">
    <property type="protein sequence ID" value="APW41189.1"/>
    <property type="molecule type" value="Genomic_DNA"/>
</dbReference>
<protein>
    <submittedName>
        <fullName evidence="1">Uncharacterized protein</fullName>
    </submittedName>
</protein>
<dbReference type="Proteomes" id="UP000186110">
    <property type="component" value="Chromosome"/>
</dbReference>
<dbReference type="RefSeq" id="WP_029706397.1">
    <property type="nucleotide sequence ID" value="NZ_CP019239.1"/>
</dbReference>
<gene>
    <name evidence="1" type="ORF">RS694_00595</name>
</gene>
<evidence type="ECO:0000313" key="1">
    <source>
        <dbReference type="EMBL" id="APW41189.1"/>
    </source>
</evidence>
<keyword evidence="2" id="KW-1185">Reference proteome</keyword>